<keyword evidence="9" id="KW-0511">Multifunctional enzyme</keyword>
<dbReference type="GO" id="GO:0006465">
    <property type="term" value="P:signal peptide processing"/>
    <property type="evidence" value="ECO:0007669"/>
    <property type="project" value="TreeGrafter"/>
</dbReference>
<keyword evidence="3" id="KW-1003">Cell membrane</keyword>
<dbReference type="eggNOG" id="COG1989">
    <property type="taxonomic scope" value="Bacteria"/>
</dbReference>
<evidence type="ECO:0000256" key="2">
    <source>
        <dbReference type="ARBA" id="ARBA00005801"/>
    </source>
</evidence>
<comment type="subcellular location">
    <subcellularLocation>
        <location evidence="1">Cell inner membrane</location>
        <topology evidence="1">Multi-pass membrane protein</topology>
    </subcellularLocation>
    <subcellularLocation>
        <location evidence="9">Cell membrane</location>
        <topology evidence="9">Multi-pass membrane protein</topology>
    </subcellularLocation>
</comment>
<dbReference type="PRINTS" id="PR00864">
    <property type="entry name" value="PREPILNPTASE"/>
</dbReference>
<dbReference type="AlphaFoldDB" id="F3Z1H0"/>
<evidence type="ECO:0000259" key="11">
    <source>
        <dbReference type="Pfam" id="PF01478"/>
    </source>
</evidence>
<dbReference type="Proteomes" id="UP000007844">
    <property type="component" value="Chromosome"/>
</dbReference>
<feature type="domain" description="Prepilin peptidase A24 N-terminal" evidence="12">
    <location>
        <begin position="13"/>
        <end position="96"/>
    </location>
</feature>
<keyword evidence="4" id="KW-0997">Cell inner membrane</keyword>
<dbReference type="InterPro" id="IPR000045">
    <property type="entry name" value="Prepilin_IV_endopep_pep"/>
</dbReference>
<evidence type="ECO:0000256" key="1">
    <source>
        <dbReference type="ARBA" id="ARBA00004429"/>
    </source>
</evidence>
<evidence type="ECO:0000256" key="7">
    <source>
        <dbReference type="ARBA" id="ARBA00023136"/>
    </source>
</evidence>
<feature type="transmembrane region" description="Helical" evidence="10">
    <location>
        <begin position="186"/>
        <end position="217"/>
    </location>
</feature>
<dbReference type="Gene3D" id="1.20.120.1220">
    <property type="match status" value="1"/>
</dbReference>
<keyword evidence="6 10" id="KW-1133">Transmembrane helix</keyword>
<reference evidence="13 14" key="1">
    <citation type="journal article" date="2011" name="J. Bacteriol.">
        <title>Genome sequence of the mercury-methylating and pleomorphic Desulfovibrio africanus Strain Walvis Bay.</title>
        <authorList>
            <person name="Brown S.D."/>
            <person name="Wall J.D."/>
            <person name="Kucken A.M."/>
            <person name="Gilmour C.C."/>
            <person name="Podar M."/>
            <person name="Brandt C.C."/>
            <person name="Teshima H."/>
            <person name="Detter J.C."/>
            <person name="Han C.S."/>
            <person name="Land M.L."/>
            <person name="Lucas S."/>
            <person name="Han J."/>
            <person name="Pennacchio L."/>
            <person name="Nolan M."/>
            <person name="Pitluck S."/>
            <person name="Woyke T."/>
            <person name="Goodwin L."/>
            <person name="Palumbo A.V."/>
            <person name="Elias D.A."/>
        </authorList>
    </citation>
    <scope>NUCLEOTIDE SEQUENCE [LARGE SCALE GENOMIC DNA]</scope>
    <source>
        <strain evidence="13 14">Walvis Bay</strain>
    </source>
</reference>
<accession>F3Z1H0</accession>
<comment type="function">
    <text evidence="9">Plays an essential role in type IV pili and type II pseudopili formation by proteolytically removing the leader sequence from substrate proteins and subsequently monomethylating the alpha-amino group of the newly exposed N-terminal phenylalanine.</text>
</comment>
<dbReference type="Pfam" id="PF01478">
    <property type="entry name" value="Peptidase_A24"/>
    <property type="match status" value="1"/>
</dbReference>
<feature type="transmembrane region" description="Helical" evidence="10">
    <location>
        <begin position="229"/>
        <end position="248"/>
    </location>
</feature>
<dbReference type="GO" id="GO:0032259">
    <property type="term" value="P:methylation"/>
    <property type="evidence" value="ECO:0007669"/>
    <property type="project" value="UniProtKB-KW"/>
</dbReference>
<dbReference type="PANTHER" id="PTHR30487">
    <property type="entry name" value="TYPE 4 PREPILIN-LIKE PROTEINS LEADER PEPTIDE-PROCESSING ENZYME"/>
    <property type="match status" value="1"/>
</dbReference>
<keyword evidence="5 9" id="KW-0812">Transmembrane</keyword>
<evidence type="ECO:0000256" key="6">
    <source>
        <dbReference type="ARBA" id="ARBA00022989"/>
    </source>
</evidence>
<dbReference type="PANTHER" id="PTHR30487:SF0">
    <property type="entry name" value="PREPILIN LEADER PEPTIDASE_N-METHYLTRANSFERASE-RELATED"/>
    <property type="match status" value="1"/>
</dbReference>
<dbReference type="InterPro" id="IPR014032">
    <property type="entry name" value="Peptidase_A24A_bac"/>
</dbReference>
<dbReference type="EC" id="2.1.1.-" evidence="9"/>
<dbReference type="HOGENOM" id="CLU_057101_0_1_7"/>
<dbReference type="EC" id="3.4.23.43" evidence="9"/>
<evidence type="ECO:0000256" key="3">
    <source>
        <dbReference type="ARBA" id="ARBA00022475"/>
    </source>
</evidence>
<evidence type="ECO:0000259" key="12">
    <source>
        <dbReference type="Pfam" id="PF06750"/>
    </source>
</evidence>
<evidence type="ECO:0000313" key="13">
    <source>
        <dbReference type="EMBL" id="EGJ50001.1"/>
    </source>
</evidence>
<comment type="catalytic activity">
    <reaction evidence="9">
        <text>Typically cleaves a -Gly-|-Phe- bond to release an N-terminal, basic peptide of 5-8 residues from type IV prepilin, and then N-methylates the new N-terminal amino group, the methyl donor being S-adenosyl-L-methionine.</text>
        <dbReference type="EC" id="3.4.23.43"/>
    </reaction>
</comment>
<keyword evidence="9" id="KW-0808">Transferase</keyword>
<evidence type="ECO:0000313" key="14">
    <source>
        <dbReference type="Proteomes" id="UP000007844"/>
    </source>
</evidence>
<keyword evidence="14" id="KW-1185">Reference proteome</keyword>
<organism evidence="13 14">
    <name type="scientific">Desulfocurvibacter africanus subsp. africanus str. Walvis Bay</name>
    <dbReference type="NCBI Taxonomy" id="690850"/>
    <lineage>
        <taxon>Bacteria</taxon>
        <taxon>Pseudomonadati</taxon>
        <taxon>Thermodesulfobacteriota</taxon>
        <taxon>Desulfovibrionia</taxon>
        <taxon>Desulfovibrionales</taxon>
        <taxon>Desulfovibrionaceae</taxon>
        <taxon>Desulfocurvibacter</taxon>
    </lineage>
</organism>
<evidence type="ECO:0000256" key="9">
    <source>
        <dbReference type="RuleBase" id="RU003794"/>
    </source>
</evidence>
<dbReference type="GO" id="GO:0008168">
    <property type="term" value="F:methyltransferase activity"/>
    <property type="evidence" value="ECO:0007669"/>
    <property type="project" value="UniProtKB-KW"/>
</dbReference>
<evidence type="ECO:0000256" key="5">
    <source>
        <dbReference type="ARBA" id="ARBA00022692"/>
    </source>
</evidence>
<gene>
    <name evidence="13" type="ORF">Desaf_1665</name>
</gene>
<keyword evidence="7 10" id="KW-0472">Membrane</keyword>
<dbReference type="InterPro" id="IPR050882">
    <property type="entry name" value="Prepilin_peptidase/N-MTase"/>
</dbReference>
<sequence length="256" mass="27355">MTPDAAFPVLATLLGLILGSFYNVCIARYESGLSILRPRSHCPLCGRTLGPLELVPVLSWLWQRGRCKGCGERISLKYPLVELLSGLWALLLAIQFGPGWEWLGHMILGGMLLVASGIDLDNFILPDRLTLSGFPLALGFAVLRPDLALSDATWGAVAGAGAFKLIQVSYKFLRGVDGLGTGDVKLMLLIGAWLGWQLVPMAVLVGSVAALPVGILYALRSKRTGQPAIVPYGPFLSLGAMACVLYGGELLRLLTP</sequence>
<dbReference type="EMBL" id="CP003221">
    <property type="protein sequence ID" value="EGJ50001.1"/>
    <property type="molecule type" value="Genomic_DNA"/>
</dbReference>
<dbReference type="InterPro" id="IPR010627">
    <property type="entry name" value="Prepilin_pept_A24_N"/>
</dbReference>
<protein>
    <recommendedName>
        <fullName evidence="9">Prepilin leader peptidase/N-methyltransferase</fullName>
        <ecNumber evidence="9">2.1.1.-</ecNumber>
        <ecNumber evidence="9">3.4.23.43</ecNumber>
    </recommendedName>
</protein>
<keyword evidence="9" id="KW-0489">Methyltransferase</keyword>
<dbReference type="RefSeq" id="WP_014259766.1">
    <property type="nucleotide sequence ID" value="NC_016629.1"/>
</dbReference>
<evidence type="ECO:0000256" key="10">
    <source>
        <dbReference type="SAM" id="Phobius"/>
    </source>
</evidence>
<dbReference type="KEGG" id="daf:Desaf_1665"/>
<feature type="transmembrane region" description="Helical" evidence="10">
    <location>
        <begin position="78"/>
        <end position="96"/>
    </location>
</feature>
<comment type="similarity">
    <text evidence="2 8">Belongs to the peptidase A24 family.</text>
</comment>
<dbReference type="Pfam" id="PF06750">
    <property type="entry name" value="A24_N_bact"/>
    <property type="match status" value="1"/>
</dbReference>
<dbReference type="MEROPS" id="A24.019"/>
<name>F3Z1H0_DESAF</name>
<proteinExistence type="inferred from homology"/>
<evidence type="ECO:0000256" key="8">
    <source>
        <dbReference type="RuleBase" id="RU003793"/>
    </source>
</evidence>
<evidence type="ECO:0000256" key="4">
    <source>
        <dbReference type="ARBA" id="ARBA00022519"/>
    </source>
</evidence>
<keyword evidence="9" id="KW-0378">Hydrolase</keyword>
<feature type="domain" description="Prepilin type IV endopeptidase peptidase" evidence="11">
    <location>
        <begin position="107"/>
        <end position="215"/>
    </location>
</feature>
<feature type="transmembrane region" description="Helical" evidence="10">
    <location>
        <begin position="6"/>
        <end position="29"/>
    </location>
</feature>
<dbReference type="GO" id="GO:0005886">
    <property type="term" value="C:plasma membrane"/>
    <property type="evidence" value="ECO:0007669"/>
    <property type="project" value="UniProtKB-SubCell"/>
</dbReference>
<dbReference type="STRING" id="690850.Desaf_1665"/>
<keyword evidence="9" id="KW-0645">Protease</keyword>
<dbReference type="GO" id="GO:0004190">
    <property type="term" value="F:aspartic-type endopeptidase activity"/>
    <property type="evidence" value="ECO:0007669"/>
    <property type="project" value="UniProtKB-EC"/>
</dbReference>